<dbReference type="InterPro" id="IPR010992">
    <property type="entry name" value="IHF-like_DNA-bd_dom_sf"/>
</dbReference>
<dbReference type="InterPro" id="IPR000119">
    <property type="entry name" value="Hist_DNA-bd"/>
</dbReference>
<dbReference type="Pfam" id="PF00216">
    <property type="entry name" value="Bac_DNA_binding"/>
    <property type="match status" value="1"/>
</dbReference>
<evidence type="ECO:0000256" key="5">
    <source>
        <dbReference type="RuleBase" id="RU003939"/>
    </source>
</evidence>
<dbReference type="EMBL" id="BMII01000006">
    <property type="protein sequence ID" value="GGB50976.1"/>
    <property type="molecule type" value="Genomic_DNA"/>
</dbReference>
<organism evidence="6 7">
    <name type="scientific">Shewanella inventionis</name>
    <dbReference type="NCBI Taxonomy" id="1738770"/>
    <lineage>
        <taxon>Bacteria</taxon>
        <taxon>Pseudomonadati</taxon>
        <taxon>Pseudomonadota</taxon>
        <taxon>Gammaproteobacteria</taxon>
        <taxon>Alteromonadales</taxon>
        <taxon>Shewanellaceae</taxon>
        <taxon>Shewanella</taxon>
    </lineage>
</organism>
<dbReference type="Gene3D" id="4.10.520.10">
    <property type="entry name" value="IHF-like DNA-binding proteins"/>
    <property type="match status" value="1"/>
</dbReference>
<dbReference type="PRINTS" id="PR01727">
    <property type="entry name" value="DNABINDINGHU"/>
</dbReference>
<accession>A0ABQ1IUZ1</accession>
<dbReference type="SMART" id="SM00411">
    <property type="entry name" value="BHL"/>
    <property type="match status" value="1"/>
</dbReference>
<evidence type="ECO:0000256" key="4">
    <source>
        <dbReference type="ARBA" id="ARBA00023125"/>
    </source>
</evidence>
<comment type="caution">
    <text evidence="6">The sequence shown here is derived from an EMBL/GenBank/DDBJ whole genome shotgun (WGS) entry which is preliminary data.</text>
</comment>
<sequence length="94" mass="10732">MNKKQLIQSMAHKMDISQTVARRQLEQILQVIHQGLSEGEKIYIPQFGTFELRFHLPKIGRNPQTGETIEIEGFNQPSFKASPSLKQILNNNTA</sequence>
<proteinExistence type="inferred from homology"/>
<evidence type="ECO:0000313" key="6">
    <source>
        <dbReference type="EMBL" id="GGB50976.1"/>
    </source>
</evidence>
<comment type="function">
    <text evidence="1">Histone-like DNA-binding protein which is capable of wrapping DNA to stabilize it, and thus to prevent its denaturation under extreme environmental conditions.</text>
</comment>
<name>A0ABQ1IUZ1_9GAMM</name>
<comment type="similarity">
    <text evidence="2 5">Belongs to the bacterial histone-like protein family.</text>
</comment>
<dbReference type="PANTHER" id="PTHR33175:SF12">
    <property type="entry name" value="DNA-BINDING PROTEIN HU-ALPHA"/>
    <property type="match status" value="1"/>
</dbReference>
<evidence type="ECO:0000313" key="7">
    <source>
        <dbReference type="Proteomes" id="UP000617555"/>
    </source>
</evidence>
<protein>
    <submittedName>
        <fullName evidence="6">DNA-binding protein</fullName>
    </submittedName>
</protein>
<evidence type="ECO:0000256" key="3">
    <source>
        <dbReference type="ARBA" id="ARBA00023067"/>
    </source>
</evidence>
<evidence type="ECO:0000256" key="2">
    <source>
        <dbReference type="ARBA" id="ARBA00010529"/>
    </source>
</evidence>
<dbReference type="RefSeq" id="WP_188737444.1">
    <property type="nucleotide sequence ID" value="NZ_BMII01000006.1"/>
</dbReference>
<reference evidence="7" key="1">
    <citation type="journal article" date="2019" name="Int. J. Syst. Evol. Microbiol.">
        <title>The Global Catalogue of Microorganisms (GCM) 10K type strain sequencing project: providing services to taxonomists for standard genome sequencing and annotation.</title>
        <authorList>
            <consortium name="The Broad Institute Genomics Platform"/>
            <consortium name="The Broad Institute Genome Sequencing Center for Infectious Disease"/>
            <person name="Wu L."/>
            <person name="Ma J."/>
        </authorList>
    </citation>
    <scope>NUCLEOTIDE SEQUENCE [LARGE SCALE GENOMIC DNA]</scope>
    <source>
        <strain evidence="7">CGMCC 1.15339</strain>
    </source>
</reference>
<keyword evidence="7" id="KW-1185">Reference proteome</keyword>
<gene>
    <name evidence="6" type="ORF">GCM10011607_09230</name>
</gene>
<dbReference type="GO" id="GO:0003677">
    <property type="term" value="F:DNA binding"/>
    <property type="evidence" value="ECO:0007669"/>
    <property type="project" value="UniProtKB-KW"/>
</dbReference>
<keyword evidence="4 6" id="KW-0238">DNA-binding</keyword>
<evidence type="ECO:0000256" key="1">
    <source>
        <dbReference type="ARBA" id="ARBA00003819"/>
    </source>
</evidence>
<keyword evidence="3" id="KW-0226">DNA condensation</keyword>
<dbReference type="CDD" id="cd13831">
    <property type="entry name" value="HU"/>
    <property type="match status" value="1"/>
</dbReference>
<dbReference type="SUPFAM" id="SSF47729">
    <property type="entry name" value="IHF-like DNA-binding proteins"/>
    <property type="match status" value="1"/>
</dbReference>
<dbReference type="Proteomes" id="UP000617555">
    <property type="component" value="Unassembled WGS sequence"/>
</dbReference>
<dbReference type="PANTHER" id="PTHR33175">
    <property type="entry name" value="DNA-BINDING PROTEIN HU"/>
    <property type="match status" value="1"/>
</dbReference>